<sequence>MSTTNTTYPKSTNNNLPHVSFTLPEGYDGKPSGLSHSEMEEYSLGFGRFGPSAEYSSSDDNDDPDVRPPNHPIKNKVH</sequence>
<feature type="region of interest" description="Disordered" evidence="1">
    <location>
        <begin position="1"/>
        <end position="78"/>
    </location>
</feature>
<name>A0ABR2KBT1_9EUKA</name>
<keyword evidence="3" id="KW-1185">Reference proteome</keyword>
<comment type="caution">
    <text evidence="2">The sequence shown here is derived from an EMBL/GenBank/DDBJ whole genome shotgun (WGS) entry which is preliminary data.</text>
</comment>
<proteinExistence type="predicted"/>
<feature type="compositionally biased region" description="Polar residues" evidence="1">
    <location>
        <begin position="1"/>
        <end position="17"/>
    </location>
</feature>
<reference evidence="2 3" key="1">
    <citation type="submission" date="2024-04" db="EMBL/GenBank/DDBJ databases">
        <title>Tritrichomonas musculus Genome.</title>
        <authorList>
            <person name="Alves-Ferreira E."/>
            <person name="Grigg M."/>
            <person name="Lorenzi H."/>
            <person name="Galac M."/>
        </authorList>
    </citation>
    <scope>NUCLEOTIDE SEQUENCE [LARGE SCALE GENOMIC DNA]</scope>
    <source>
        <strain evidence="2 3">EAF2021</strain>
    </source>
</reference>
<dbReference type="EMBL" id="JAPFFF010000005">
    <property type="protein sequence ID" value="KAK8888580.1"/>
    <property type="molecule type" value="Genomic_DNA"/>
</dbReference>
<protein>
    <submittedName>
        <fullName evidence="2">Uncharacterized protein</fullName>
    </submittedName>
</protein>
<organism evidence="2 3">
    <name type="scientific">Tritrichomonas musculus</name>
    <dbReference type="NCBI Taxonomy" id="1915356"/>
    <lineage>
        <taxon>Eukaryota</taxon>
        <taxon>Metamonada</taxon>
        <taxon>Parabasalia</taxon>
        <taxon>Tritrichomonadida</taxon>
        <taxon>Tritrichomonadidae</taxon>
        <taxon>Tritrichomonas</taxon>
    </lineage>
</organism>
<accession>A0ABR2KBT1</accession>
<dbReference type="Proteomes" id="UP001470230">
    <property type="component" value="Unassembled WGS sequence"/>
</dbReference>
<evidence type="ECO:0000313" key="3">
    <source>
        <dbReference type="Proteomes" id="UP001470230"/>
    </source>
</evidence>
<evidence type="ECO:0000256" key="1">
    <source>
        <dbReference type="SAM" id="MobiDB-lite"/>
    </source>
</evidence>
<gene>
    <name evidence="2" type="ORF">M9Y10_033311</name>
</gene>
<evidence type="ECO:0000313" key="2">
    <source>
        <dbReference type="EMBL" id="KAK8888580.1"/>
    </source>
</evidence>